<dbReference type="STRING" id="3694.A0A2K1XEU6"/>
<organism evidence="1 2">
    <name type="scientific">Populus trichocarpa</name>
    <name type="common">Western balsam poplar</name>
    <name type="synonym">Populus balsamifera subsp. trichocarpa</name>
    <dbReference type="NCBI Taxonomy" id="3694"/>
    <lineage>
        <taxon>Eukaryota</taxon>
        <taxon>Viridiplantae</taxon>
        <taxon>Streptophyta</taxon>
        <taxon>Embryophyta</taxon>
        <taxon>Tracheophyta</taxon>
        <taxon>Spermatophyta</taxon>
        <taxon>Magnoliopsida</taxon>
        <taxon>eudicotyledons</taxon>
        <taxon>Gunneridae</taxon>
        <taxon>Pentapetalae</taxon>
        <taxon>rosids</taxon>
        <taxon>fabids</taxon>
        <taxon>Malpighiales</taxon>
        <taxon>Salicaceae</taxon>
        <taxon>Saliceae</taxon>
        <taxon>Populus</taxon>
    </lineage>
</organism>
<proteinExistence type="predicted"/>
<protein>
    <submittedName>
        <fullName evidence="1">Uncharacterized protein</fullName>
    </submittedName>
</protein>
<dbReference type="InParanoid" id="A0A2K1XEU6"/>
<gene>
    <name evidence="1" type="ORF">POPTR_016G125800</name>
</gene>
<accession>A0A2K1XEU6</accession>
<reference evidence="1 2" key="1">
    <citation type="journal article" date="2006" name="Science">
        <title>The genome of black cottonwood, Populus trichocarpa (Torr. &amp; Gray).</title>
        <authorList>
            <person name="Tuskan G.A."/>
            <person name="Difazio S."/>
            <person name="Jansson S."/>
            <person name="Bohlmann J."/>
            <person name="Grigoriev I."/>
            <person name="Hellsten U."/>
            <person name="Putnam N."/>
            <person name="Ralph S."/>
            <person name="Rombauts S."/>
            <person name="Salamov A."/>
            <person name="Schein J."/>
            <person name="Sterck L."/>
            <person name="Aerts A."/>
            <person name="Bhalerao R.R."/>
            <person name="Bhalerao R.P."/>
            <person name="Blaudez D."/>
            <person name="Boerjan W."/>
            <person name="Brun A."/>
            <person name="Brunner A."/>
            <person name="Busov V."/>
            <person name="Campbell M."/>
            <person name="Carlson J."/>
            <person name="Chalot M."/>
            <person name="Chapman J."/>
            <person name="Chen G.L."/>
            <person name="Cooper D."/>
            <person name="Coutinho P.M."/>
            <person name="Couturier J."/>
            <person name="Covert S."/>
            <person name="Cronk Q."/>
            <person name="Cunningham R."/>
            <person name="Davis J."/>
            <person name="Degroeve S."/>
            <person name="Dejardin A."/>
            <person name="Depamphilis C."/>
            <person name="Detter J."/>
            <person name="Dirks B."/>
            <person name="Dubchak I."/>
            <person name="Duplessis S."/>
            <person name="Ehlting J."/>
            <person name="Ellis B."/>
            <person name="Gendler K."/>
            <person name="Goodstein D."/>
            <person name="Gribskov M."/>
            <person name="Grimwood J."/>
            <person name="Groover A."/>
            <person name="Gunter L."/>
            <person name="Hamberger B."/>
            <person name="Heinze B."/>
            <person name="Helariutta Y."/>
            <person name="Henrissat B."/>
            <person name="Holligan D."/>
            <person name="Holt R."/>
            <person name="Huang W."/>
            <person name="Islam-Faridi N."/>
            <person name="Jones S."/>
            <person name="Jones-Rhoades M."/>
            <person name="Jorgensen R."/>
            <person name="Joshi C."/>
            <person name="Kangasjarvi J."/>
            <person name="Karlsson J."/>
            <person name="Kelleher C."/>
            <person name="Kirkpatrick R."/>
            <person name="Kirst M."/>
            <person name="Kohler A."/>
            <person name="Kalluri U."/>
            <person name="Larimer F."/>
            <person name="Leebens-Mack J."/>
            <person name="Leple J.C."/>
            <person name="Locascio P."/>
            <person name="Lou Y."/>
            <person name="Lucas S."/>
            <person name="Martin F."/>
            <person name="Montanini B."/>
            <person name="Napoli C."/>
            <person name="Nelson D.R."/>
            <person name="Nelson C."/>
            <person name="Nieminen K."/>
            <person name="Nilsson O."/>
            <person name="Pereda V."/>
            <person name="Peter G."/>
            <person name="Philippe R."/>
            <person name="Pilate G."/>
            <person name="Poliakov A."/>
            <person name="Razumovskaya J."/>
            <person name="Richardson P."/>
            <person name="Rinaldi C."/>
            <person name="Ritland K."/>
            <person name="Rouze P."/>
            <person name="Ryaboy D."/>
            <person name="Schmutz J."/>
            <person name="Schrader J."/>
            <person name="Segerman B."/>
            <person name="Shin H."/>
            <person name="Siddiqui A."/>
            <person name="Sterky F."/>
            <person name="Terry A."/>
            <person name="Tsai C.J."/>
            <person name="Uberbacher E."/>
            <person name="Unneberg P."/>
            <person name="Vahala J."/>
            <person name="Wall K."/>
            <person name="Wessler S."/>
            <person name="Yang G."/>
            <person name="Yin T."/>
            <person name="Douglas C."/>
            <person name="Marra M."/>
            <person name="Sandberg G."/>
            <person name="Van de Peer Y."/>
            <person name="Rokhsar D."/>
        </authorList>
    </citation>
    <scope>NUCLEOTIDE SEQUENCE [LARGE SCALE GENOMIC DNA]</scope>
    <source>
        <strain evidence="2">cv. Nisqually</strain>
    </source>
</reference>
<evidence type="ECO:0000313" key="1">
    <source>
        <dbReference type="EMBL" id="PNS99294.1"/>
    </source>
</evidence>
<dbReference type="Proteomes" id="UP000006729">
    <property type="component" value="Chromosome 16"/>
</dbReference>
<evidence type="ECO:0000313" key="2">
    <source>
        <dbReference type="Proteomes" id="UP000006729"/>
    </source>
</evidence>
<name>A0A2K1XEU6_POPTR</name>
<keyword evidence="2" id="KW-1185">Reference proteome</keyword>
<sequence length="108" mass="12178">MATFVLAMQQFHHADQNDKFHDSTSLVPHCFLIIAALVLPVGEVYTAPLQKKQCVSVIDTAISTLDSEVVFFDLIKRAKDQLNHPWIAEATENSTYSLSFDFTIFFTP</sequence>
<dbReference type="AlphaFoldDB" id="A0A2K1XEU6"/>
<dbReference type="EMBL" id="CM009305">
    <property type="protein sequence ID" value="PNS99294.1"/>
    <property type="molecule type" value="Genomic_DNA"/>
</dbReference>